<dbReference type="RefSeq" id="XP_027620718.1">
    <property type="nucleotide sequence ID" value="XM_027764917.1"/>
</dbReference>
<evidence type="ECO:0000256" key="1">
    <source>
        <dbReference type="SAM" id="MobiDB-lite"/>
    </source>
</evidence>
<dbReference type="InterPro" id="IPR056009">
    <property type="entry name" value="DUF7587"/>
</dbReference>
<keyword evidence="5" id="KW-1185">Reference proteome</keyword>
<evidence type="ECO:0000259" key="3">
    <source>
        <dbReference type="Pfam" id="PF24494"/>
    </source>
</evidence>
<feature type="transmembrane region" description="Helical" evidence="2">
    <location>
        <begin position="464"/>
        <end position="486"/>
    </location>
</feature>
<dbReference type="InParanoid" id="A0A401H5U2"/>
<keyword evidence="2" id="KW-0472">Membrane</keyword>
<evidence type="ECO:0000256" key="2">
    <source>
        <dbReference type="SAM" id="Phobius"/>
    </source>
</evidence>
<accession>A0A401H5U2</accession>
<dbReference type="STRING" id="139825.A0A401H5U2"/>
<keyword evidence="2" id="KW-1133">Transmembrane helix</keyword>
<sequence length="498" mass="55786">MGSVSGPNSPSESLSQDHDALPQYGFGPDVAFKKLVDSNPFLFRVHTPKESSPFYDRTEPYFSGQLFDDKVSSGNFLRDSASPSPYRTPTQSTYADVAQYMNWTTRSSSPYVSTSFSFAWAIWEATRRYHHGVKHAVEIAIIDAKAVASRAVTAVELLRQGDPKDRHKDHWKWYRFALEAQDVLVWGFIPGTAVLASVPLIQILTKLPSYFLSPDPAAKESPLSQLGWDYIRKKPSYRQFCEDMQERFLRLSIDRRMRDTTTGATRLAVSFLRPYFHKLVLDDFTYATVTVCDLAFVIARWPGLGWVREHPEIRDLIRGMVHIVGEEMREASKVQELADANRMQDIMGGLEHLAKTYQAKHQCHRYLTTPSVTTIGTPTENEEVAPLDIAEVISETASQAELEPEPEPKSMIDLTTSATSVTATTNAMTITEKETVPMTAKEVAEKQGSRSILGSSSALSLESLVMTASCILTGFFFGTFVTLAMLSSHRREIANHFT</sequence>
<feature type="domain" description="DUF7587" evidence="3">
    <location>
        <begin position="38"/>
        <end position="202"/>
    </location>
</feature>
<dbReference type="GeneID" id="38786722"/>
<reference evidence="4 5" key="1">
    <citation type="journal article" date="2018" name="Sci. Rep.">
        <title>Genome sequence of the cauliflower mushroom Sparassis crispa (Hanabiratake) and its association with beneficial usage.</title>
        <authorList>
            <person name="Kiyama R."/>
            <person name="Furutani Y."/>
            <person name="Kawaguchi K."/>
            <person name="Nakanishi T."/>
        </authorList>
    </citation>
    <scope>NUCLEOTIDE SEQUENCE [LARGE SCALE GENOMIC DNA]</scope>
</reference>
<organism evidence="4 5">
    <name type="scientific">Sparassis crispa</name>
    <dbReference type="NCBI Taxonomy" id="139825"/>
    <lineage>
        <taxon>Eukaryota</taxon>
        <taxon>Fungi</taxon>
        <taxon>Dikarya</taxon>
        <taxon>Basidiomycota</taxon>
        <taxon>Agaricomycotina</taxon>
        <taxon>Agaricomycetes</taxon>
        <taxon>Polyporales</taxon>
        <taxon>Sparassidaceae</taxon>
        <taxon>Sparassis</taxon>
    </lineage>
</organism>
<evidence type="ECO:0000313" key="5">
    <source>
        <dbReference type="Proteomes" id="UP000287166"/>
    </source>
</evidence>
<dbReference type="AlphaFoldDB" id="A0A401H5U2"/>
<protein>
    <recommendedName>
        <fullName evidence="3">DUF7587 domain-containing protein</fullName>
    </recommendedName>
</protein>
<proteinExistence type="predicted"/>
<feature type="region of interest" description="Disordered" evidence="1">
    <location>
        <begin position="1"/>
        <end position="20"/>
    </location>
</feature>
<feature type="compositionally biased region" description="Polar residues" evidence="1">
    <location>
        <begin position="1"/>
        <end position="14"/>
    </location>
</feature>
<gene>
    <name evidence="4" type="ORF">SCP_1701300</name>
</gene>
<evidence type="ECO:0000313" key="4">
    <source>
        <dbReference type="EMBL" id="GBE89805.1"/>
    </source>
</evidence>
<keyword evidence="2" id="KW-0812">Transmembrane</keyword>
<comment type="caution">
    <text evidence="4">The sequence shown here is derived from an EMBL/GenBank/DDBJ whole genome shotgun (WGS) entry which is preliminary data.</text>
</comment>
<dbReference type="Pfam" id="PF24494">
    <property type="entry name" value="DUF7587"/>
    <property type="match status" value="1"/>
</dbReference>
<dbReference type="Proteomes" id="UP000287166">
    <property type="component" value="Unassembled WGS sequence"/>
</dbReference>
<dbReference type="EMBL" id="BFAD01000017">
    <property type="protein sequence ID" value="GBE89805.1"/>
    <property type="molecule type" value="Genomic_DNA"/>
</dbReference>
<dbReference type="OrthoDB" id="3359845at2759"/>
<name>A0A401H5U2_9APHY</name>